<evidence type="ECO:0000256" key="2">
    <source>
        <dbReference type="ARBA" id="ARBA00004123"/>
    </source>
</evidence>
<dbReference type="InParanoid" id="A0A1Z5JES6"/>
<evidence type="ECO:0000259" key="12">
    <source>
        <dbReference type="PROSITE" id="PS51184"/>
    </source>
</evidence>
<keyword evidence="10" id="KW-0539">Nucleus</keyword>
<dbReference type="GO" id="GO:0032259">
    <property type="term" value="P:methylation"/>
    <property type="evidence" value="ECO:0007669"/>
    <property type="project" value="UniProtKB-KW"/>
</dbReference>
<dbReference type="GO" id="GO:0033749">
    <property type="term" value="F:histone H4R3 demethylase activity"/>
    <property type="evidence" value="ECO:0007669"/>
    <property type="project" value="TreeGrafter"/>
</dbReference>
<evidence type="ECO:0000256" key="3">
    <source>
        <dbReference type="ARBA" id="ARBA00022723"/>
    </source>
</evidence>
<keyword evidence="3" id="KW-0479">Metal-binding</keyword>
<dbReference type="Gene3D" id="2.60.120.650">
    <property type="entry name" value="Cupin"/>
    <property type="match status" value="1"/>
</dbReference>
<dbReference type="GO" id="GO:0046872">
    <property type="term" value="F:metal ion binding"/>
    <property type="evidence" value="ECO:0007669"/>
    <property type="project" value="UniProtKB-KW"/>
</dbReference>
<proteinExistence type="inferred from homology"/>
<evidence type="ECO:0000256" key="7">
    <source>
        <dbReference type="ARBA" id="ARBA00023004"/>
    </source>
</evidence>
<evidence type="ECO:0000256" key="8">
    <source>
        <dbReference type="ARBA" id="ARBA00023015"/>
    </source>
</evidence>
<keyword evidence="9" id="KW-0804">Transcription</keyword>
<keyword evidence="4" id="KW-0156">Chromatin regulator</keyword>
<evidence type="ECO:0000256" key="6">
    <source>
        <dbReference type="ARBA" id="ARBA00023002"/>
    </source>
</evidence>
<keyword evidence="14" id="KW-1185">Reference proteome</keyword>
<feature type="domain" description="JmjC" evidence="12">
    <location>
        <begin position="168"/>
        <end position="339"/>
    </location>
</feature>
<keyword evidence="5" id="KW-0223">Dioxygenase</keyword>
<dbReference type="SMART" id="SM00558">
    <property type="entry name" value="JmjC"/>
    <property type="match status" value="1"/>
</dbReference>
<comment type="similarity">
    <text evidence="11">Belongs to the JMJD6 family.</text>
</comment>
<evidence type="ECO:0000256" key="9">
    <source>
        <dbReference type="ARBA" id="ARBA00023163"/>
    </source>
</evidence>
<protein>
    <submittedName>
        <fullName evidence="13">Histone arginine demethylase JMJD6</fullName>
    </submittedName>
</protein>
<gene>
    <name evidence="13" type="ORF">FisN_1Hh316</name>
</gene>
<dbReference type="PANTHER" id="PTHR12480">
    <property type="entry name" value="ARGININE DEMETHYLASE AND LYSYL-HYDROXYLASE JMJD"/>
    <property type="match status" value="1"/>
</dbReference>
<dbReference type="OrthoDB" id="424465at2759"/>
<comment type="caution">
    <text evidence="13">The sequence shown here is derived from an EMBL/GenBank/DDBJ whole genome shotgun (WGS) entry which is preliminary data.</text>
</comment>
<keyword evidence="6" id="KW-0560">Oxidoreductase</keyword>
<dbReference type="SUPFAM" id="SSF51197">
    <property type="entry name" value="Clavaminate synthase-like"/>
    <property type="match status" value="1"/>
</dbReference>
<dbReference type="GO" id="GO:0005634">
    <property type="term" value="C:nucleus"/>
    <property type="evidence" value="ECO:0007669"/>
    <property type="project" value="UniProtKB-SubCell"/>
</dbReference>
<organism evidence="13 14">
    <name type="scientific">Fistulifera solaris</name>
    <name type="common">Oleaginous diatom</name>
    <dbReference type="NCBI Taxonomy" id="1519565"/>
    <lineage>
        <taxon>Eukaryota</taxon>
        <taxon>Sar</taxon>
        <taxon>Stramenopiles</taxon>
        <taxon>Ochrophyta</taxon>
        <taxon>Bacillariophyta</taxon>
        <taxon>Bacillariophyceae</taxon>
        <taxon>Bacillariophycidae</taxon>
        <taxon>Naviculales</taxon>
        <taxon>Naviculaceae</taxon>
        <taxon>Fistulifera</taxon>
    </lineage>
</organism>
<keyword evidence="8" id="KW-0805">Transcription regulation</keyword>
<dbReference type="AlphaFoldDB" id="A0A1Z5JES6"/>
<evidence type="ECO:0000256" key="4">
    <source>
        <dbReference type="ARBA" id="ARBA00022853"/>
    </source>
</evidence>
<dbReference type="InterPro" id="IPR003347">
    <property type="entry name" value="JmjC_dom"/>
</dbReference>
<dbReference type="Pfam" id="PF02373">
    <property type="entry name" value="JmjC"/>
    <property type="match status" value="1"/>
</dbReference>
<dbReference type="InterPro" id="IPR050910">
    <property type="entry name" value="JMJD6_ArgDemeth/LysHydrox"/>
</dbReference>
<dbReference type="GO" id="GO:0005737">
    <property type="term" value="C:cytoplasm"/>
    <property type="evidence" value="ECO:0007669"/>
    <property type="project" value="TreeGrafter"/>
</dbReference>
<evidence type="ECO:0000256" key="1">
    <source>
        <dbReference type="ARBA" id="ARBA00001954"/>
    </source>
</evidence>
<dbReference type="Proteomes" id="UP000198406">
    <property type="component" value="Unassembled WGS sequence"/>
</dbReference>
<reference evidence="13 14" key="1">
    <citation type="journal article" date="2015" name="Plant Cell">
        <title>Oil accumulation by the oleaginous diatom Fistulifera solaris as revealed by the genome and transcriptome.</title>
        <authorList>
            <person name="Tanaka T."/>
            <person name="Maeda Y."/>
            <person name="Veluchamy A."/>
            <person name="Tanaka M."/>
            <person name="Abida H."/>
            <person name="Marechal E."/>
            <person name="Bowler C."/>
            <person name="Muto M."/>
            <person name="Sunaga Y."/>
            <person name="Tanaka M."/>
            <person name="Yoshino T."/>
            <person name="Taniguchi T."/>
            <person name="Fukuda Y."/>
            <person name="Nemoto M."/>
            <person name="Matsumoto M."/>
            <person name="Wong P.S."/>
            <person name="Aburatani S."/>
            <person name="Fujibuchi W."/>
        </authorList>
    </citation>
    <scope>NUCLEOTIDE SEQUENCE [LARGE SCALE GENOMIC DNA]</scope>
    <source>
        <strain evidence="13 14">JPCC DA0580</strain>
    </source>
</reference>
<keyword evidence="7" id="KW-0408">Iron</keyword>
<evidence type="ECO:0000313" key="14">
    <source>
        <dbReference type="Proteomes" id="UP000198406"/>
    </source>
</evidence>
<evidence type="ECO:0000256" key="5">
    <source>
        <dbReference type="ARBA" id="ARBA00022964"/>
    </source>
</evidence>
<keyword evidence="13" id="KW-0489">Methyltransferase</keyword>
<dbReference type="GO" id="GO:0106140">
    <property type="term" value="F:P-TEFb complex binding"/>
    <property type="evidence" value="ECO:0007669"/>
    <property type="project" value="TreeGrafter"/>
</dbReference>
<comment type="cofactor">
    <cofactor evidence="1">
        <name>Fe(2+)</name>
        <dbReference type="ChEBI" id="CHEBI:29033"/>
    </cofactor>
</comment>
<sequence length="396" mass="47127">MTTENWNKSIDEAKRLHRPSLRNWEVDGMVEKFPRYLESVTEERRHYEHFIPSDENAPVDIPAILDARTLTKEDFFEHYEAKEIPCVIKSIPEGYDSAEKTEPWPAVTSWDLEALTKDEELRNRRLKCGEDDDGHKVKVRLKYFLEYLRNNNDDSPLYIFDSNFDEDKYAKRILTDYQVPSYFRDDLFRFVSESRRPPYRWFLVGPKRSGTTVHIDPLGTSAWNTLIHGQKRWVLFPPHVPKRIVKGKGLIASNEDDEAVHYFTFILDRIKQKAAACQHMDEYRGFACYEFTQNSGETVFIPSGWWHAVLNLTDTVGVTQNFCSPRNFDRVWIETRSGRKRMAWKLLRKLEEEYPYLAERARAMNTRDQFQMKYEILANQQKEEEHHWKRKVQRTV</sequence>
<dbReference type="Gene3D" id="1.20.1280.270">
    <property type="match status" value="1"/>
</dbReference>
<evidence type="ECO:0000256" key="11">
    <source>
        <dbReference type="ARBA" id="ARBA00038068"/>
    </source>
</evidence>
<accession>A0A1Z5JES6</accession>
<evidence type="ECO:0000256" key="10">
    <source>
        <dbReference type="ARBA" id="ARBA00023242"/>
    </source>
</evidence>
<dbReference type="GO" id="GO:0008168">
    <property type="term" value="F:methyltransferase activity"/>
    <property type="evidence" value="ECO:0007669"/>
    <property type="project" value="UniProtKB-KW"/>
</dbReference>
<comment type="subcellular location">
    <subcellularLocation>
        <location evidence="2">Nucleus</location>
    </subcellularLocation>
</comment>
<dbReference type="EMBL" id="BDSP01000050">
    <property type="protein sequence ID" value="GAX12382.1"/>
    <property type="molecule type" value="Genomic_DNA"/>
</dbReference>
<dbReference type="PROSITE" id="PS51184">
    <property type="entry name" value="JMJC"/>
    <property type="match status" value="1"/>
</dbReference>
<keyword evidence="13" id="KW-0808">Transferase</keyword>
<evidence type="ECO:0000313" key="13">
    <source>
        <dbReference type="EMBL" id="GAX12382.1"/>
    </source>
</evidence>
<name>A0A1Z5JES6_FISSO</name>
<dbReference type="PANTHER" id="PTHR12480:SF32">
    <property type="entry name" value="BIFUNCTIONAL ARGININE DEMETHYLASE AND LYSYL-HYDROXYLASE JMJD6"/>
    <property type="match status" value="1"/>
</dbReference>